<feature type="transmembrane region" description="Helical" evidence="1">
    <location>
        <begin position="129"/>
        <end position="147"/>
    </location>
</feature>
<feature type="transmembrane region" description="Helical" evidence="1">
    <location>
        <begin position="168"/>
        <end position="192"/>
    </location>
</feature>
<dbReference type="Pfam" id="PF20182">
    <property type="entry name" value="DUF6545"/>
    <property type="match status" value="1"/>
</dbReference>
<dbReference type="InterPro" id="IPR046675">
    <property type="entry name" value="DUF6545"/>
</dbReference>
<organism evidence="3 4">
    <name type="scientific">Amycolatopsis coloradensis</name>
    <dbReference type="NCBI Taxonomy" id="76021"/>
    <lineage>
        <taxon>Bacteria</taxon>
        <taxon>Bacillati</taxon>
        <taxon>Actinomycetota</taxon>
        <taxon>Actinomycetes</taxon>
        <taxon>Pseudonocardiales</taxon>
        <taxon>Pseudonocardiaceae</taxon>
        <taxon>Amycolatopsis</taxon>
    </lineage>
</organism>
<keyword evidence="1" id="KW-0812">Transmembrane</keyword>
<dbReference type="OrthoDB" id="3685619at2"/>
<reference evidence="3 4" key="1">
    <citation type="submission" date="2016-01" db="EMBL/GenBank/DDBJ databases">
        <title>Amycolatopsis coloradensis genome sequencing and assembly.</title>
        <authorList>
            <person name="Mayilraj S."/>
        </authorList>
    </citation>
    <scope>NUCLEOTIDE SEQUENCE [LARGE SCALE GENOMIC DNA]</scope>
    <source>
        <strain evidence="3 4">DSM 44225</strain>
    </source>
</reference>
<dbReference type="Proteomes" id="UP000187486">
    <property type="component" value="Unassembled WGS sequence"/>
</dbReference>
<comment type="caution">
    <text evidence="3">The sequence shown here is derived from an EMBL/GenBank/DDBJ whole genome shotgun (WGS) entry which is preliminary data.</text>
</comment>
<keyword evidence="1" id="KW-1133">Transmembrane helix</keyword>
<protein>
    <recommendedName>
        <fullName evidence="2">DUF6545 domain-containing protein</fullName>
    </recommendedName>
</protein>
<feature type="transmembrane region" description="Helical" evidence="1">
    <location>
        <begin position="204"/>
        <end position="229"/>
    </location>
</feature>
<keyword evidence="1" id="KW-0472">Membrane</keyword>
<dbReference type="InterPro" id="IPR050039">
    <property type="entry name" value="MAB_1171c-like"/>
</dbReference>
<dbReference type="RefSeq" id="WP_076168239.1">
    <property type="nucleotide sequence ID" value="NZ_JBEZVB010000047.1"/>
</dbReference>
<sequence length="415" mass="44747">MEVLTVVAAVLSLAAAVAKVREALRAGAERATMLYFAGALGGFGGAIGIPARIIVLPGQPYLMPWIAHCCAMLGAACLHTVAVRIAGAPTPRPLLGMAAVLIGAVSLATAASANPHLTVPGAAVADGDVLHATATLVYLSYLLWALVRSHILIGRYVRREDTGALLHRSLTLTTSGVTVAVIWVLWVFYVLFSVWLGSGGFPAVATVFSLIAELLSGAAILLITIGATYTSWAAPVTRACTAPLARRLLRRLEPLHQAVIDVLPELALPDDRLPVRMRLYRQVIEIRDAQMRLRPHVHPDAARRVAEESKQSRRGRAGIWISGGDSWGAIREAAVLATAIDGYRHGRRYDRAGDVRQPEPCPGLQRTTLTEARLLARVARAYTDNALVREIRADLCRDSEVRTRPPGWRPRATKP</sequence>
<feature type="transmembrane region" description="Helical" evidence="1">
    <location>
        <begin position="34"/>
        <end position="55"/>
    </location>
</feature>
<accession>A0A1R0KER6</accession>
<proteinExistence type="predicted"/>
<evidence type="ECO:0000313" key="3">
    <source>
        <dbReference type="EMBL" id="OLZ43601.1"/>
    </source>
</evidence>
<feature type="transmembrane region" description="Helical" evidence="1">
    <location>
        <begin position="94"/>
        <end position="117"/>
    </location>
</feature>
<dbReference type="NCBIfam" id="NF042915">
    <property type="entry name" value="MAB_1171c_fam"/>
    <property type="match status" value="1"/>
</dbReference>
<evidence type="ECO:0000256" key="1">
    <source>
        <dbReference type="SAM" id="Phobius"/>
    </source>
</evidence>
<name>A0A1R0KER6_9PSEU</name>
<dbReference type="AlphaFoldDB" id="A0A1R0KER6"/>
<gene>
    <name evidence="3" type="ORF">BS329_38760</name>
</gene>
<feature type="domain" description="DUF6545" evidence="2">
    <location>
        <begin position="246"/>
        <end position="383"/>
    </location>
</feature>
<dbReference type="EMBL" id="MQUQ01000031">
    <property type="protein sequence ID" value="OLZ43601.1"/>
    <property type="molecule type" value="Genomic_DNA"/>
</dbReference>
<evidence type="ECO:0000313" key="4">
    <source>
        <dbReference type="Proteomes" id="UP000187486"/>
    </source>
</evidence>
<keyword evidence="4" id="KW-1185">Reference proteome</keyword>
<evidence type="ECO:0000259" key="2">
    <source>
        <dbReference type="Pfam" id="PF20182"/>
    </source>
</evidence>